<protein>
    <submittedName>
        <fullName evidence="1">Polyketide cyclase/dehydrase</fullName>
    </submittedName>
</protein>
<dbReference type="Proteomes" id="UP000011531">
    <property type="component" value="Unassembled WGS sequence"/>
</dbReference>
<accession>L9XD60</accession>
<dbReference type="Gene3D" id="3.30.530.20">
    <property type="match status" value="1"/>
</dbReference>
<keyword evidence="2" id="KW-1185">Reference proteome</keyword>
<dbReference type="STRING" id="1227498.C492_12030"/>
<name>L9XD60_9EURY</name>
<evidence type="ECO:0000313" key="1">
    <source>
        <dbReference type="EMBL" id="ELY58543.1"/>
    </source>
</evidence>
<dbReference type="AlphaFoldDB" id="L9XD60"/>
<organism evidence="1 2">
    <name type="scientific">Natronococcus jeotgali DSM 18795</name>
    <dbReference type="NCBI Taxonomy" id="1227498"/>
    <lineage>
        <taxon>Archaea</taxon>
        <taxon>Methanobacteriati</taxon>
        <taxon>Methanobacteriota</taxon>
        <taxon>Stenosarchaea group</taxon>
        <taxon>Halobacteria</taxon>
        <taxon>Halobacteriales</taxon>
        <taxon>Natrialbaceae</taxon>
        <taxon>Natronococcus</taxon>
    </lineage>
</organism>
<evidence type="ECO:0000313" key="2">
    <source>
        <dbReference type="Proteomes" id="UP000011531"/>
    </source>
</evidence>
<dbReference type="SUPFAM" id="SSF55961">
    <property type="entry name" value="Bet v1-like"/>
    <property type="match status" value="1"/>
</dbReference>
<dbReference type="PATRIC" id="fig|1227498.3.peg.2328"/>
<sequence length="141" mass="15759">MREVTVSRRIDATAVELSSRFDPPAIVEAEGSFTVADVREDGDATVVVASGPGMSLPLRFEYREDALYYTQEGEQGPFEYMETWLEFDEREDGTEVRFRSSVSLAAPLPFGDRIAAWKRKGELERALEAMADAFQTPRGEG</sequence>
<gene>
    <name evidence="1" type="ORF">C492_12030</name>
</gene>
<dbReference type="EMBL" id="AOIA01000114">
    <property type="protein sequence ID" value="ELY58543.1"/>
    <property type="molecule type" value="Genomic_DNA"/>
</dbReference>
<proteinExistence type="predicted"/>
<comment type="caution">
    <text evidence="1">The sequence shown here is derived from an EMBL/GenBank/DDBJ whole genome shotgun (WGS) entry which is preliminary data.</text>
</comment>
<dbReference type="OrthoDB" id="262877at2157"/>
<reference evidence="1 2" key="1">
    <citation type="journal article" date="2014" name="PLoS Genet.">
        <title>Phylogenetically driven sequencing of extremely halophilic archaea reveals strategies for static and dynamic osmo-response.</title>
        <authorList>
            <person name="Becker E.A."/>
            <person name="Seitzer P.M."/>
            <person name="Tritt A."/>
            <person name="Larsen D."/>
            <person name="Krusor M."/>
            <person name="Yao A.I."/>
            <person name="Wu D."/>
            <person name="Madern D."/>
            <person name="Eisen J.A."/>
            <person name="Darling A.E."/>
            <person name="Facciotti M.T."/>
        </authorList>
    </citation>
    <scope>NUCLEOTIDE SEQUENCE [LARGE SCALE GENOMIC DNA]</scope>
    <source>
        <strain evidence="1 2">DSM 18795</strain>
    </source>
</reference>
<dbReference type="InterPro" id="IPR023393">
    <property type="entry name" value="START-like_dom_sf"/>
</dbReference>
<dbReference type="RefSeq" id="WP_008423721.1">
    <property type="nucleotide sequence ID" value="NZ_AOIA01000114.1"/>
</dbReference>